<feature type="binding site" evidence="16">
    <location>
        <begin position="279"/>
        <end position="291"/>
    </location>
    <ligand>
        <name>NAD(+)</name>
        <dbReference type="ChEBI" id="CHEBI:57540"/>
    </ligand>
</feature>
<comment type="subunit">
    <text evidence="6 16 17">Homodimer.</text>
</comment>
<dbReference type="Pfam" id="PF00180">
    <property type="entry name" value="Iso_dh"/>
    <property type="match status" value="1"/>
</dbReference>
<comment type="subcellular location">
    <subcellularLocation>
        <location evidence="3 16">Cytoplasm</location>
    </subcellularLocation>
</comment>
<feature type="binding site" evidence="16">
    <location>
        <position position="249"/>
    </location>
    <ligand>
        <name>Mg(2+)</name>
        <dbReference type="ChEBI" id="CHEBI:18420"/>
    </ligand>
</feature>
<dbReference type="SUPFAM" id="SSF53659">
    <property type="entry name" value="Isocitrate/Isopropylmalate dehydrogenase-like"/>
    <property type="match status" value="1"/>
</dbReference>
<evidence type="ECO:0000256" key="7">
    <source>
        <dbReference type="ARBA" id="ARBA00022430"/>
    </source>
</evidence>
<dbReference type="PANTHER" id="PTHR42979">
    <property type="entry name" value="3-ISOPROPYLMALATE DEHYDROGENASE"/>
    <property type="match status" value="1"/>
</dbReference>
<comment type="cofactor">
    <cofactor evidence="16 17">
        <name>Mg(2+)</name>
        <dbReference type="ChEBI" id="CHEBI:18420"/>
    </cofactor>
    <cofactor evidence="16 17">
        <name>Mn(2+)</name>
        <dbReference type="ChEBI" id="CHEBI:29035"/>
    </cofactor>
    <text evidence="16 17">Binds 1 Mg(2+) or Mn(2+) ion per subunit.</text>
</comment>
<evidence type="ECO:0000256" key="13">
    <source>
        <dbReference type="ARBA" id="ARBA00023027"/>
    </source>
</evidence>
<keyword evidence="8 16" id="KW-0963">Cytoplasm</keyword>
<evidence type="ECO:0000256" key="14">
    <source>
        <dbReference type="ARBA" id="ARBA00023304"/>
    </source>
</evidence>
<evidence type="ECO:0000256" key="16">
    <source>
        <dbReference type="HAMAP-Rule" id="MF_01033"/>
    </source>
</evidence>
<evidence type="ECO:0000256" key="3">
    <source>
        <dbReference type="ARBA" id="ARBA00004496"/>
    </source>
</evidence>
<dbReference type="SMART" id="SM01329">
    <property type="entry name" value="Iso_dh"/>
    <property type="match status" value="1"/>
</dbReference>
<evidence type="ECO:0000256" key="10">
    <source>
        <dbReference type="ARBA" id="ARBA00022723"/>
    </source>
</evidence>
<evidence type="ECO:0000256" key="12">
    <source>
        <dbReference type="ARBA" id="ARBA00023002"/>
    </source>
</evidence>
<keyword evidence="16" id="KW-0464">Manganese</keyword>
<feature type="binding site" evidence="16">
    <location>
        <position position="221"/>
    </location>
    <ligand>
        <name>substrate</name>
    </ligand>
</feature>
<feature type="site" description="Important for catalysis" evidence="16">
    <location>
        <position position="189"/>
    </location>
</feature>
<sequence length="354" mass="38176">MGTYNIAVIKGDGIGPEVTGAAQDVLVKVGERFSHKFNFTESICGGAAYDRYGEPLPEESLEICLKSDSVLLGAVGGPQYDSLPYEKRPERALLGVRKAMGLYANLRPARLFPALEKVCPLKNPGKIDLLVVRELIGGIYFGEKGMRRGKYGAEGYDVMAYGELEVERIARVAFELAQKRRGKVSSIDKANVLKTSGLWRKCVHDVHSDYPDVLLEDVLVDNAAMQLVRDPAQFDVIVTGNLFGDILSDLSAMCVGSIGILPSASINETTRGLYEPIHGSAPTIAGKDIANPLATILSAAMMLRYAFDLSKEADAVEAAVEKTLAQGARTADLKEEGLPVIGTRAMTEKVIANI</sequence>
<keyword evidence="12 16" id="KW-0560">Oxidoreductase</keyword>
<comment type="similarity">
    <text evidence="5 16">Belongs to the isocitrate and isopropylmalate dehydrogenases family. LeuB type 1 subfamily.</text>
</comment>
<organism evidence="19 20">
    <name type="scientific">Candidatus Caccalectryoclostridium excrementigallinarum</name>
    <dbReference type="NCBI Taxonomy" id="2840710"/>
    <lineage>
        <taxon>Bacteria</taxon>
        <taxon>Bacillati</taxon>
        <taxon>Bacillota</taxon>
        <taxon>Clostridia</taxon>
        <taxon>Christensenellales</taxon>
        <taxon>Christensenellaceae</taxon>
        <taxon>Christensenellaceae incertae sedis</taxon>
        <taxon>Candidatus Caccalectryoclostridium</taxon>
    </lineage>
</organism>
<comment type="pathway">
    <text evidence="4 16 17">Amino-acid biosynthesis; L-leucine biosynthesis; L-leucine from 3-methyl-2-oxobutanoate: step 3/4.</text>
</comment>
<comment type="caution">
    <text evidence="19">The sequence shown here is derived from an EMBL/GenBank/DDBJ whole genome shotgun (WGS) entry which is preliminary data.</text>
</comment>
<dbReference type="GO" id="GO:0009098">
    <property type="term" value="P:L-leucine biosynthetic process"/>
    <property type="evidence" value="ECO:0007669"/>
    <property type="project" value="UniProtKB-UniRule"/>
</dbReference>
<keyword evidence="7 16" id="KW-0432">Leucine biosynthesis</keyword>
<evidence type="ECO:0000313" key="19">
    <source>
        <dbReference type="EMBL" id="HIU62720.1"/>
    </source>
</evidence>
<dbReference type="GO" id="GO:0000287">
    <property type="term" value="F:magnesium ion binding"/>
    <property type="evidence" value="ECO:0007669"/>
    <property type="project" value="InterPro"/>
</dbReference>
<dbReference type="InterPro" id="IPR004429">
    <property type="entry name" value="Isopropylmalate_DH"/>
</dbReference>
<reference evidence="19" key="2">
    <citation type="journal article" date="2021" name="PeerJ">
        <title>Extensive microbial diversity within the chicken gut microbiome revealed by metagenomics and culture.</title>
        <authorList>
            <person name="Gilroy R."/>
            <person name="Ravi A."/>
            <person name="Getino M."/>
            <person name="Pursley I."/>
            <person name="Horton D.L."/>
            <person name="Alikhan N.F."/>
            <person name="Baker D."/>
            <person name="Gharbi K."/>
            <person name="Hall N."/>
            <person name="Watson M."/>
            <person name="Adriaenssens E.M."/>
            <person name="Foster-Nyarko E."/>
            <person name="Jarju S."/>
            <person name="Secka A."/>
            <person name="Antonio M."/>
            <person name="Oren A."/>
            <person name="Chaudhuri R.R."/>
            <person name="La Ragione R."/>
            <person name="Hildebrand F."/>
            <person name="Pallen M.J."/>
        </authorList>
    </citation>
    <scope>NUCLEOTIDE SEQUENCE</scope>
    <source>
        <strain evidence="19">9366</strain>
    </source>
</reference>
<reference evidence="19" key="1">
    <citation type="submission" date="2020-10" db="EMBL/GenBank/DDBJ databases">
        <authorList>
            <person name="Gilroy R."/>
        </authorList>
    </citation>
    <scope>NUCLEOTIDE SEQUENCE</scope>
    <source>
        <strain evidence="19">9366</strain>
    </source>
</reference>
<comment type="function">
    <text evidence="15 16 17">Catalyzes the oxidation of 3-carboxy-2-hydroxy-4-methylpentanoate (3-isopropylmalate) to 3-carboxy-4-methyl-2-oxopentanoate. The product decarboxylates to 4-methyl-2 oxopentanoate.</text>
</comment>
<name>A0A9D1SJZ6_9FIRM</name>
<feature type="domain" description="Isopropylmalate dehydrogenase-like" evidence="18">
    <location>
        <begin position="5"/>
        <end position="350"/>
    </location>
</feature>
<proteinExistence type="inferred from homology"/>
<protein>
    <recommendedName>
        <fullName evidence="16">3-isopropylmalate dehydrogenase</fullName>
        <ecNumber evidence="16">1.1.1.85</ecNumber>
    </recommendedName>
    <alternativeName>
        <fullName evidence="16">3-IPM-DH</fullName>
    </alternativeName>
    <alternativeName>
        <fullName evidence="16">Beta-IPM dehydrogenase</fullName>
        <shortName evidence="16">IMDH</shortName>
    </alternativeName>
</protein>
<accession>A0A9D1SJZ6</accession>
<feature type="binding site" evidence="16">
    <location>
        <position position="133"/>
    </location>
    <ligand>
        <name>substrate</name>
    </ligand>
</feature>
<dbReference type="NCBIfam" id="TIGR00169">
    <property type="entry name" value="leuB"/>
    <property type="match status" value="1"/>
</dbReference>
<keyword evidence="14 16" id="KW-0100">Branched-chain amino acid biosynthesis</keyword>
<evidence type="ECO:0000256" key="4">
    <source>
        <dbReference type="ARBA" id="ARBA00004762"/>
    </source>
</evidence>
<evidence type="ECO:0000256" key="15">
    <source>
        <dbReference type="ARBA" id="ARBA00023577"/>
    </source>
</evidence>
<dbReference type="GO" id="GO:0005829">
    <property type="term" value="C:cytosol"/>
    <property type="evidence" value="ECO:0007669"/>
    <property type="project" value="TreeGrafter"/>
</dbReference>
<evidence type="ECO:0000256" key="11">
    <source>
        <dbReference type="ARBA" id="ARBA00022842"/>
    </source>
</evidence>
<evidence type="ECO:0000256" key="6">
    <source>
        <dbReference type="ARBA" id="ARBA00011738"/>
    </source>
</evidence>
<dbReference type="PANTHER" id="PTHR42979:SF1">
    <property type="entry name" value="3-ISOPROPYLMALATE DEHYDROGENASE"/>
    <property type="match status" value="1"/>
</dbReference>
<keyword evidence="10 16" id="KW-0479">Metal-binding</keyword>
<keyword evidence="13 16" id="KW-0520">NAD</keyword>
<dbReference type="Gene3D" id="3.40.718.10">
    <property type="entry name" value="Isopropylmalate Dehydrogenase"/>
    <property type="match status" value="1"/>
</dbReference>
<dbReference type="PROSITE" id="PS00470">
    <property type="entry name" value="IDH_IMDH"/>
    <property type="match status" value="1"/>
</dbReference>
<evidence type="ECO:0000256" key="9">
    <source>
        <dbReference type="ARBA" id="ARBA00022605"/>
    </source>
</evidence>
<dbReference type="InterPro" id="IPR019818">
    <property type="entry name" value="IsoCit/isopropylmalate_DH_CS"/>
</dbReference>
<feature type="binding site" evidence="16">
    <location>
        <position position="245"/>
    </location>
    <ligand>
        <name>Mg(2+)</name>
        <dbReference type="ChEBI" id="CHEBI:18420"/>
    </ligand>
</feature>
<dbReference type="Proteomes" id="UP000824145">
    <property type="component" value="Unassembled WGS sequence"/>
</dbReference>
<evidence type="ECO:0000256" key="5">
    <source>
        <dbReference type="ARBA" id="ARBA00008319"/>
    </source>
</evidence>
<feature type="site" description="Important for catalysis" evidence="16">
    <location>
        <position position="140"/>
    </location>
</feature>
<dbReference type="AlphaFoldDB" id="A0A9D1SJZ6"/>
<keyword evidence="11 16" id="KW-0460">Magnesium</keyword>
<dbReference type="GO" id="GO:0003862">
    <property type="term" value="F:3-isopropylmalate dehydrogenase activity"/>
    <property type="evidence" value="ECO:0007669"/>
    <property type="project" value="UniProtKB-UniRule"/>
</dbReference>
<gene>
    <name evidence="16 19" type="primary">leuB</name>
    <name evidence="19" type="ORF">IAB07_02990</name>
</gene>
<dbReference type="FunFam" id="3.40.718.10:FF:000028">
    <property type="entry name" value="3-isopropylmalate dehydrogenase"/>
    <property type="match status" value="1"/>
</dbReference>
<evidence type="ECO:0000256" key="2">
    <source>
        <dbReference type="ARBA" id="ARBA00001936"/>
    </source>
</evidence>
<dbReference type="HAMAP" id="MF_01033">
    <property type="entry name" value="LeuB_type1"/>
    <property type="match status" value="1"/>
</dbReference>
<dbReference type="InterPro" id="IPR024084">
    <property type="entry name" value="IsoPropMal-DH-like_dom"/>
</dbReference>
<evidence type="ECO:0000256" key="17">
    <source>
        <dbReference type="RuleBase" id="RU004445"/>
    </source>
</evidence>
<keyword evidence="9 16" id="KW-0028">Amino-acid biosynthesis</keyword>
<dbReference type="EMBL" id="DVNJ01000015">
    <property type="protein sequence ID" value="HIU62720.1"/>
    <property type="molecule type" value="Genomic_DNA"/>
</dbReference>
<dbReference type="GO" id="GO:0051287">
    <property type="term" value="F:NAD binding"/>
    <property type="evidence" value="ECO:0007669"/>
    <property type="project" value="InterPro"/>
</dbReference>
<feature type="binding site" evidence="16">
    <location>
        <position position="221"/>
    </location>
    <ligand>
        <name>Mg(2+)</name>
        <dbReference type="ChEBI" id="CHEBI:18420"/>
    </ligand>
</feature>
<dbReference type="EC" id="1.1.1.85" evidence="16"/>
<evidence type="ECO:0000259" key="18">
    <source>
        <dbReference type="SMART" id="SM01329"/>
    </source>
</evidence>
<comment type="cofactor">
    <cofactor evidence="2">
        <name>Mn(2+)</name>
        <dbReference type="ChEBI" id="CHEBI:29035"/>
    </cofactor>
</comment>
<evidence type="ECO:0000256" key="8">
    <source>
        <dbReference type="ARBA" id="ARBA00022490"/>
    </source>
</evidence>
<evidence type="ECO:0000313" key="20">
    <source>
        <dbReference type="Proteomes" id="UP000824145"/>
    </source>
</evidence>
<evidence type="ECO:0000256" key="1">
    <source>
        <dbReference type="ARBA" id="ARBA00000624"/>
    </source>
</evidence>
<feature type="binding site" evidence="16">
    <location>
        <begin position="77"/>
        <end position="90"/>
    </location>
    <ligand>
        <name>NAD(+)</name>
        <dbReference type="ChEBI" id="CHEBI:57540"/>
    </ligand>
</feature>
<comment type="catalytic activity">
    <reaction evidence="1 16 17">
        <text>(2R,3S)-3-isopropylmalate + NAD(+) = 4-methyl-2-oxopentanoate + CO2 + NADH</text>
        <dbReference type="Rhea" id="RHEA:32271"/>
        <dbReference type="ChEBI" id="CHEBI:16526"/>
        <dbReference type="ChEBI" id="CHEBI:17865"/>
        <dbReference type="ChEBI" id="CHEBI:35121"/>
        <dbReference type="ChEBI" id="CHEBI:57540"/>
        <dbReference type="ChEBI" id="CHEBI:57945"/>
        <dbReference type="EC" id="1.1.1.85"/>
    </reaction>
</comment>
<feature type="binding site" evidence="16">
    <location>
        <position position="97"/>
    </location>
    <ligand>
        <name>substrate</name>
    </ligand>
</feature>
<feature type="binding site" evidence="16">
    <location>
        <position position="107"/>
    </location>
    <ligand>
        <name>substrate</name>
    </ligand>
</feature>